<dbReference type="InterPro" id="IPR003710">
    <property type="entry name" value="ApbA"/>
</dbReference>
<evidence type="ECO:0000259" key="5">
    <source>
        <dbReference type="Pfam" id="PF02558"/>
    </source>
</evidence>
<dbReference type="NCBIfam" id="TIGR00745">
    <property type="entry name" value="apbA_panE"/>
    <property type="match status" value="1"/>
</dbReference>
<organism evidence="7 8">
    <name type="scientific">Dethiosulfatibacter aminovorans DSM 17477</name>
    <dbReference type="NCBI Taxonomy" id="1121476"/>
    <lineage>
        <taxon>Bacteria</taxon>
        <taxon>Bacillati</taxon>
        <taxon>Bacillota</taxon>
        <taxon>Tissierellia</taxon>
        <taxon>Dethiosulfatibacter</taxon>
    </lineage>
</organism>
<dbReference type="Pfam" id="PF08546">
    <property type="entry name" value="ApbA_C"/>
    <property type="match status" value="1"/>
</dbReference>
<dbReference type="FunFam" id="1.10.1040.10:FF:000017">
    <property type="entry name" value="2-dehydropantoate 2-reductase"/>
    <property type="match status" value="1"/>
</dbReference>
<dbReference type="Pfam" id="PF02558">
    <property type="entry name" value="ApbA"/>
    <property type="match status" value="1"/>
</dbReference>
<evidence type="ECO:0000313" key="7">
    <source>
        <dbReference type="EMBL" id="SHJ51474.1"/>
    </source>
</evidence>
<keyword evidence="4" id="KW-0566">Pantothenate biosynthesis</keyword>
<gene>
    <name evidence="7" type="ORF">SAMN02745751_02750</name>
</gene>
<evidence type="ECO:0000313" key="8">
    <source>
        <dbReference type="Proteomes" id="UP000184052"/>
    </source>
</evidence>
<dbReference type="InterPro" id="IPR013752">
    <property type="entry name" value="KPA_reductase"/>
</dbReference>
<dbReference type="SUPFAM" id="SSF51735">
    <property type="entry name" value="NAD(P)-binding Rossmann-fold domains"/>
    <property type="match status" value="1"/>
</dbReference>
<dbReference type="OrthoDB" id="9793586at2"/>
<evidence type="ECO:0000256" key="1">
    <source>
        <dbReference type="ARBA" id="ARBA00007870"/>
    </source>
</evidence>
<comment type="pathway">
    <text evidence="4">Cofactor biosynthesis; (R)-pantothenate biosynthesis; (R)-pantoate from 3-methyl-2-oxobutanoate: step 2/2.</text>
</comment>
<keyword evidence="8" id="KW-1185">Reference proteome</keyword>
<dbReference type="InterPro" id="IPR013328">
    <property type="entry name" value="6PGD_dom2"/>
</dbReference>
<keyword evidence="2 4" id="KW-0521">NADP</keyword>
<dbReference type="SUPFAM" id="SSF48179">
    <property type="entry name" value="6-phosphogluconate dehydrogenase C-terminal domain-like"/>
    <property type="match status" value="1"/>
</dbReference>
<dbReference type="EMBL" id="FQZL01000023">
    <property type="protein sequence ID" value="SHJ51474.1"/>
    <property type="molecule type" value="Genomic_DNA"/>
</dbReference>
<evidence type="ECO:0000256" key="3">
    <source>
        <dbReference type="ARBA" id="ARBA00023002"/>
    </source>
</evidence>
<dbReference type="STRING" id="1121476.SAMN02745751_02750"/>
<accession>A0A1M6JXP3</accession>
<dbReference type="EC" id="1.1.1.169" evidence="4"/>
<dbReference type="UniPathway" id="UPA00028">
    <property type="reaction ID" value="UER00004"/>
</dbReference>
<dbReference type="Gene3D" id="1.10.1040.10">
    <property type="entry name" value="N-(1-d-carboxylethyl)-l-norvaline Dehydrogenase, domain 2"/>
    <property type="match status" value="1"/>
</dbReference>
<evidence type="ECO:0000259" key="6">
    <source>
        <dbReference type="Pfam" id="PF08546"/>
    </source>
</evidence>
<dbReference type="GO" id="GO:0008677">
    <property type="term" value="F:2-dehydropantoate 2-reductase activity"/>
    <property type="evidence" value="ECO:0007669"/>
    <property type="project" value="UniProtKB-EC"/>
</dbReference>
<dbReference type="RefSeq" id="WP_073050140.1">
    <property type="nucleotide sequence ID" value="NZ_FQZL01000023.1"/>
</dbReference>
<feature type="domain" description="Ketopantoate reductase N-terminal" evidence="5">
    <location>
        <begin position="5"/>
        <end position="146"/>
    </location>
</feature>
<evidence type="ECO:0000256" key="2">
    <source>
        <dbReference type="ARBA" id="ARBA00022857"/>
    </source>
</evidence>
<reference evidence="7 8" key="1">
    <citation type="submission" date="2016-11" db="EMBL/GenBank/DDBJ databases">
        <authorList>
            <person name="Jaros S."/>
            <person name="Januszkiewicz K."/>
            <person name="Wedrychowicz H."/>
        </authorList>
    </citation>
    <scope>NUCLEOTIDE SEQUENCE [LARGE SCALE GENOMIC DNA]</scope>
    <source>
        <strain evidence="7 8">DSM 17477</strain>
    </source>
</reference>
<comment type="similarity">
    <text evidence="1 4">Belongs to the ketopantoate reductase family.</text>
</comment>
<dbReference type="PANTHER" id="PTHR21708">
    <property type="entry name" value="PROBABLE 2-DEHYDROPANTOATE 2-REDUCTASE"/>
    <property type="match status" value="1"/>
</dbReference>
<dbReference type="InterPro" id="IPR008927">
    <property type="entry name" value="6-PGluconate_DH-like_C_sf"/>
</dbReference>
<evidence type="ECO:0000256" key="4">
    <source>
        <dbReference type="RuleBase" id="RU362068"/>
    </source>
</evidence>
<dbReference type="InterPro" id="IPR051402">
    <property type="entry name" value="KPR-Related"/>
</dbReference>
<sequence>MIKKIAIIGLGAIGASVGEQIIGKGYDVKIVADRNRIERYEETGIYVNDEKIDFEYLTPEDGEVMDLIIVCTKFHDLENTVRDMENLVGENTIIISLLNGIDSEMIIGEAYGMDKLIYSYINKISGVKEGNRINRGAKGIIHIGSVSDMDDLKVREIAELLDNCGVQYIVEENIIKSLWWKLMLNVGVNQLAAVSGATYGVVVEFQEARNMMGAAMMEVVKISQVMGTGLTEDDMNSCFSNFDNLPYGGKPSMLQDVENKRKTEVEMFAGRIIELGKKCSIPTPVNEFLYNAIRLIEKRY</sequence>
<proteinExistence type="inferred from homology"/>
<comment type="catalytic activity">
    <reaction evidence="4">
        <text>(R)-pantoate + NADP(+) = 2-dehydropantoate + NADPH + H(+)</text>
        <dbReference type="Rhea" id="RHEA:16233"/>
        <dbReference type="ChEBI" id="CHEBI:11561"/>
        <dbReference type="ChEBI" id="CHEBI:15378"/>
        <dbReference type="ChEBI" id="CHEBI:15980"/>
        <dbReference type="ChEBI" id="CHEBI:57783"/>
        <dbReference type="ChEBI" id="CHEBI:58349"/>
        <dbReference type="EC" id="1.1.1.169"/>
    </reaction>
</comment>
<dbReference type="Gene3D" id="3.40.50.720">
    <property type="entry name" value="NAD(P)-binding Rossmann-like Domain"/>
    <property type="match status" value="1"/>
</dbReference>
<comment type="function">
    <text evidence="4">Catalyzes the NADPH-dependent reduction of ketopantoate into pantoic acid.</text>
</comment>
<protein>
    <recommendedName>
        <fullName evidence="4">2-dehydropantoate 2-reductase</fullName>
        <ecNumber evidence="4">1.1.1.169</ecNumber>
    </recommendedName>
    <alternativeName>
        <fullName evidence="4">Ketopantoate reductase</fullName>
    </alternativeName>
</protein>
<dbReference type="InterPro" id="IPR036291">
    <property type="entry name" value="NAD(P)-bd_dom_sf"/>
</dbReference>
<feature type="domain" description="Ketopantoate reductase C-terminal" evidence="6">
    <location>
        <begin position="173"/>
        <end position="297"/>
    </location>
</feature>
<dbReference type="GO" id="GO:0005737">
    <property type="term" value="C:cytoplasm"/>
    <property type="evidence" value="ECO:0007669"/>
    <property type="project" value="TreeGrafter"/>
</dbReference>
<keyword evidence="3 4" id="KW-0560">Oxidoreductase</keyword>
<dbReference type="AlphaFoldDB" id="A0A1M6JXP3"/>
<dbReference type="PANTHER" id="PTHR21708:SF26">
    <property type="entry name" value="2-DEHYDROPANTOATE 2-REDUCTASE"/>
    <property type="match status" value="1"/>
</dbReference>
<name>A0A1M6JXP3_9FIRM</name>
<dbReference type="Proteomes" id="UP000184052">
    <property type="component" value="Unassembled WGS sequence"/>
</dbReference>
<dbReference type="InterPro" id="IPR013332">
    <property type="entry name" value="KPR_N"/>
</dbReference>
<dbReference type="GO" id="GO:0015940">
    <property type="term" value="P:pantothenate biosynthetic process"/>
    <property type="evidence" value="ECO:0007669"/>
    <property type="project" value="UniProtKB-UniPathway"/>
</dbReference>